<evidence type="ECO:0000313" key="12">
    <source>
        <dbReference type="Proteomes" id="UP000237105"/>
    </source>
</evidence>
<accession>A0A2P5D0M7</accession>
<dbReference type="InterPro" id="IPR003851">
    <property type="entry name" value="Znf_Dof"/>
</dbReference>
<feature type="compositionally biased region" description="Basic and acidic residues" evidence="9">
    <location>
        <begin position="98"/>
        <end position="111"/>
    </location>
</feature>
<evidence type="ECO:0000256" key="1">
    <source>
        <dbReference type="ARBA" id="ARBA00022723"/>
    </source>
</evidence>
<feature type="region of interest" description="Disordered" evidence="9">
    <location>
        <begin position="19"/>
        <end position="44"/>
    </location>
</feature>
<evidence type="ECO:0000256" key="2">
    <source>
        <dbReference type="ARBA" id="ARBA00022771"/>
    </source>
</evidence>
<keyword evidence="1" id="KW-0479">Metal-binding</keyword>
<keyword evidence="4" id="KW-0805">Transcription regulation</keyword>
<evidence type="ECO:0000256" key="4">
    <source>
        <dbReference type="ARBA" id="ARBA00023015"/>
    </source>
</evidence>
<dbReference type="PANTHER" id="PTHR31089:SF66">
    <property type="entry name" value="DOF-TYPE ZINC FINGER DNA-BINDING FAMILY PROTEIN"/>
    <property type="match status" value="1"/>
</dbReference>
<feature type="region of interest" description="Disordered" evidence="9">
    <location>
        <begin position="242"/>
        <end position="285"/>
    </location>
</feature>
<dbReference type="Proteomes" id="UP000237105">
    <property type="component" value="Unassembled WGS sequence"/>
</dbReference>
<organism evidence="11 12">
    <name type="scientific">Parasponia andersonii</name>
    <name type="common">Sponia andersonii</name>
    <dbReference type="NCBI Taxonomy" id="3476"/>
    <lineage>
        <taxon>Eukaryota</taxon>
        <taxon>Viridiplantae</taxon>
        <taxon>Streptophyta</taxon>
        <taxon>Embryophyta</taxon>
        <taxon>Tracheophyta</taxon>
        <taxon>Spermatophyta</taxon>
        <taxon>Magnoliopsida</taxon>
        <taxon>eudicotyledons</taxon>
        <taxon>Gunneridae</taxon>
        <taxon>Pentapetalae</taxon>
        <taxon>rosids</taxon>
        <taxon>fabids</taxon>
        <taxon>Rosales</taxon>
        <taxon>Cannabaceae</taxon>
        <taxon>Parasponia</taxon>
    </lineage>
</organism>
<feature type="domain" description="Dof-type" evidence="10">
    <location>
        <begin position="121"/>
        <end position="175"/>
    </location>
</feature>
<evidence type="ECO:0000256" key="6">
    <source>
        <dbReference type="ARBA" id="ARBA00023163"/>
    </source>
</evidence>
<evidence type="ECO:0000256" key="3">
    <source>
        <dbReference type="ARBA" id="ARBA00022833"/>
    </source>
</evidence>
<dbReference type="GO" id="GO:0008270">
    <property type="term" value="F:zinc ion binding"/>
    <property type="evidence" value="ECO:0007669"/>
    <property type="project" value="UniProtKB-KW"/>
</dbReference>
<reference evidence="12" key="1">
    <citation type="submission" date="2016-06" db="EMBL/GenBank/DDBJ databases">
        <title>Parallel loss of symbiosis genes in relatives of nitrogen-fixing non-legume Parasponia.</title>
        <authorList>
            <person name="Van Velzen R."/>
            <person name="Holmer R."/>
            <person name="Bu F."/>
            <person name="Rutten L."/>
            <person name="Van Zeijl A."/>
            <person name="Liu W."/>
            <person name="Santuari L."/>
            <person name="Cao Q."/>
            <person name="Sharma T."/>
            <person name="Shen D."/>
            <person name="Roswanjaya Y."/>
            <person name="Wardhani T."/>
            <person name="Kalhor M.S."/>
            <person name="Jansen J."/>
            <person name="Van den Hoogen J."/>
            <person name="Gungor B."/>
            <person name="Hartog M."/>
            <person name="Hontelez J."/>
            <person name="Verver J."/>
            <person name="Yang W.-C."/>
            <person name="Schijlen E."/>
            <person name="Repin R."/>
            <person name="Schilthuizen M."/>
            <person name="Schranz E."/>
            <person name="Heidstra R."/>
            <person name="Miyata K."/>
            <person name="Fedorova E."/>
            <person name="Kohlen W."/>
            <person name="Bisseling T."/>
            <person name="Smit S."/>
            <person name="Geurts R."/>
        </authorList>
    </citation>
    <scope>NUCLEOTIDE SEQUENCE [LARGE SCALE GENOMIC DNA]</scope>
    <source>
        <strain evidence="12">cv. WU1-14</strain>
    </source>
</reference>
<evidence type="ECO:0000313" key="11">
    <source>
        <dbReference type="EMBL" id="PON66858.1"/>
    </source>
</evidence>
<dbReference type="STRING" id="3476.A0A2P5D0M7"/>
<keyword evidence="6" id="KW-0804">Transcription</keyword>
<feature type="region of interest" description="Disordered" evidence="9">
    <location>
        <begin position="162"/>
        <end position="205"/>
    </location>
</feature>
<evidence type="ECO:0000256" key="7">
    <source>
        <dbReference type="ARBA" id="ARBA00023242"/>
    </source>
</evidence>
<sequence>MPHSQVQLRDPAIKLFGRNIPLPDSKIPATSTKTYDSESPVPVAPQFMDDCGEVTKAEVEDTVERSCEQDGFLDSDGKGNSYQNHVEENEAGLYCNSEEERGAESDKSSKYKTLKKPDKVLPCPRCNSLETKFCYFNNYNVNQPRHFCKNCQRYWTAGGTIRNVPVGAGRRRNKHSSSQSRQVETNPDTEAVTQGDTNSTASTPPISCFRLSAPARLVNGMGEVLKFGSDAPLCESMETKLNIKDQKRTETGSVDNGDPCEEPSSSSSSLTATTSHDNECLRKENNGADHTHPMQCYAAPQWAYPWNPGWNIMMVGPNSNNPCPSNVGSLPMVTVPGFCAPNNPFPFVHTSYWGYIPCWDGRKWIQPVFGSTGSLSPSSSTSNSGCLGNSSPTLGKHSRDTNIQAEEKTEQCLWVPKTLRIDDPHEAAKSSIWSTLGIEPDKNAPVVRGGIFKAFQPKSDANSQATDADRVLQSNPAALSRSHSFKEST</sequence>
<keyword evidence="2 8" id="KW-0863">Zinc-finger</keyword>
<feature type="compositionally biased region" description="Polar residues" evidence="9">
    <location>
        <begin position="176"/>
        <end position="205"/>
    </location>
</feature>
<feature type="region of interest" description="Disordered" evidence="9">
    <location>
        <begin position="372"/>
        <end position="399"/>
    </location>
</feature>
<keyword evidence="7 8" id="KW-0539">Nucleus</keyword>
<feature type="region of interest" description="Disordered" evidence="9">
    <location>
        <begin position="456"/>
        <end position="489"/>
    </location>
</feature>
<dbReference type="AlphaFoldDB" id="A0A2P5D0M7"/>
<keyword evidence="12" id="KW-1185">Reference proteome</keyword>
<dbReference type="PANTHER" id="PTHR31089">
    <property type="entry name" value="CYCLIC DOF FACTOR 2"/>
    <property type="match status" value="1"/>
</dbReference>
<dbReference type="GO" id="GO:0003700">
    <property type="term" value="F:DNA-binding transcription factor activity"/>
    <property type="evidence" value="ECO:0007669"/>
    <property type="project" value="InterPro"/>
</dbReference>
<keyword evidence="3" id="KW-0862">Zinc</keyword>
<dbReference type="InterPro" id="IPR045174">
    <property type="entry name" value="Dof"/>
</dbReference>
<dbReference type="PROSITE" id="PS01361">
    <property type="entry name" value="ZF_DOF_1"/>
    <property type="match status" value="1"/>
</dbReference>
<evidence type="ECO:0000256" key="8">
    <source>
        <dbReference type="PROSITE-ProRule" id="PRU00071"/>
    </source>
</evidence>
<dbReference type="EMBL" id="JXTB01000076">
    <property type="protein sequence ID" value="PON66858.1"/>
    <property type="molecule type" value="Genomic_DNA"/>
</dbReference>
<dbReference type="Pfam" id="PF02701">
    <property type="entry name" value="Zn_ribbon_Dof"/>
    <property type="match status" value="1"/>
</dbReference>
<dbReference type="OrthoDB" id="1927254at2759"/>
<comment type="subcellular location">
    <subcellularLocation>
        <location evidence="8">Nucleus</location>
    </subcellularLocation>
</comment>
<evidence type="ECO:0000256" key="5">
    <source>
        <dbReference type="ARBA" id="ARBA00023125"/>
    </source>
</evidence>
<name>A0A2P5D0M7_PARAD</name>
<gene>
    <name evidence="11" type="ORF">PanWU01x14_106440</name>
</gene>
<feature type="compositionally biased region" description="Low complexity" evidence="9">
    <location>
        <begin position="264"/>
        <end position="275"/>
    </location>
</feature>
<dbReference type="GO" id="GO:0005634">
    <property type="term" value="C:nucleus"/>
    <property type="evidence" value="ECO:0007669"/>
    <property type="project" value="UniProtKB-SubCell"/>
</dbReference>
<proteinExistence type="predicted"/>
<comment type="caution">
    <text evidence="11">The sequence shown here is derived from an EMBL/GenBank/DDBJ whole genome shotgun (WGS) entry which is preliminary data.</text>
</comment>
<dbReference type="GO" id="GO:0003677">
    <property type="term" value="F:DNA binding"/>
    <property type="evidence" value="ECO:0007669"/>
    <property type="project" value="UniProtKB-UniRule"/>
</dbReference>
<protein>
    <submittedName>
        <fullName evidence="11">Zinc finger, Dof-type</fullName>
    </submittedName>
</protein>
<feature type="region of interest" description="Disordered" evidence="9">
    <location>
        <begin position="92"/>
        <end position="111"/>
    </location>
</feature>
<keyword evidence="5 8" id="KW-0238">DNA-binding</keyword>
<evidence type="ECO:0000256" key="9">
    <source>
        <dbReference type="SAM" id="MobiDB-lite"/>
    </source>
</evidence>
<evidence type="ECO:0000259" key="10">
    <source>
        <dbReference type="PROSITE" id="PS50884"/>
    </source>
</evidence>
<feature type="compositionally biased region" description="Low complexity" evidence="9">
    <location>
        <begin position="372"/>
        <end position="391"/>
    </location>
</feature>
<dbReference type="PROSITE" id="PS50884">
    <property type="entry name" value="ZF_DOF_2"/>
    <property type="match status" value="1"/>
</dbReference>
<feature type="compositionally biased region" description="Polar residues" evidence="9">
    <location>
        <begin position="459"/>
        <end position="477"/>
    </location>
</feature>
<feature type="compositionally biased region" description="Basic and acidic residues" evidence="9">
    <location>
        <begin position="276"/>
        <end position="285"/>
    </location>
</feature>